<dbReference type="EMBL" id="MU266567">
    <property type="protein sequence ID" value="KAH7920638.1"/>
    <property type="molecule type" value="Genomic_DNA"/>
</dbReference>
<comment type="caution">
    <text evidence="1">The sequence shown here is derived from an EMBL/GenBank/DDBJ whole genome shotgun (WGS) entry which is preliminary data.</text>
</comment>
<sequence length="350" mass="39145">MEAVESEVQSLYYNNCFSVAMATVLVYDCLLTLGQEDEYVWQRPMSLMSFLYYVVRYLGLFVGILGGLWGNIIRGCVSSIFMLCSTRFDRRGFDIGVCAGFFIFVDVGLYVIVWTSAAIMILRVFAMYNQSKIILGVLLLFFVPTVVATIVIMANLNNISSVKSIVTIFDLLGTNYCEDLSFSRPQSLLLIYLTIPRVCFDVLLVVLAVGRLVKDAVDNRVLGRWQPNVYLRMLARDSVMYFLLNLGFTIIDLLLPITAFLVSNPTTLIDSRVTKSDNIQTWYQYVGGCISNAVPFMLAPHLIISFRYHTKADAIHSGFASHLGTSLGAGEQEMCFARPAPTSSMDERGV</sequence>
<accession>A0ACB8B6Y3</accession>
<keyword evidence="2" id="KW-1185">Reference proteome</keyword>
<name>A0ACB8B6Y3_9AGAM</name>
<organism evidence="1 2">
    <name type="scientific">Leucogyrophana mollusca</name>
    <dbReference type="NCBI Taxonomy" id="85980"/>
    <lineage>
        <taxon>Eukaryota</taxon>
        <taxon>Fungi</taxon>
        <taxon>Dikarya</taxon>
        <taxon>Basidiomycota</taxon>
        <taxon>Agaricomycotina</taxon>
        <taxon>Agaricomycetes</taxon>
        <taxon>Agaricomycetidae</taxon>
        <taxon>Boletales</taxon>
        <taxon>Boletales incertae sedis</taxon>
        <taxon>Leucogyrophana</taxon>
    </lineage>
</organism>
<gene>
    <name evidence="1" type="ORF">BV22DRAFT_1132914</name>
</gene>
<evidence type="ECO:0000313" key="1">
    <source>
        <dbReference type="EMBL" id="KAH7920638.1"/>
    </source>
</evidence>
<protein>
    <submittedName>
        <fullName evidence="1">Uncharacterized protein</fullName>
    </submittedName>
</protein>
<dbReference type="Proteomes" id="UP000790709">
    <property type="component" value="Unassembled WGS sequence"/>
</dbReference>
<evidence type="ECO:0000313" key="2">
    <source>
        <dbReference type="Proteomes" id="UP000790709"/>
    </source>
</evidence>
<proteinExistence type="predicted"/>
<reference evidence="1" key="1">
    <citation type="journal article" date="2021" name="New Phytol.">
        <title>Evolutionary innovations through gain and loss of genes in the ectomycorrhizal Boletales.</title>
        <authorList>
            <person name="Wu G."/>
            <person name="Miyauchi S."/>
            <person name="Morin E."/>
            <person name="Kuo A."/>
            <person name="Drula E."/>
            <person name="Varga T."/>
            <person name="Kohler A."/>
            <person name="Feng B."/>
            <person name="Cao Y."/>
            <person name="Lipzen A."/>
            <person name="Daum C."/>
            <person name="Hundley H."/>
            <person name="Pangilinan J."/>
            <person name="Johnson J."/>
            <person name="Barry K."/>
            <person name="LaButti K."/>
            <person name="Ng V."/>
            <person name="Ahrendt S."/>
            <person name="Min B."/>
            <person name="Choi I.G."/>
            <person name="Park H."/>
            <person name="Plett J.M."/>
            <person name="Magnuson J."/>
            <person name="Spatafora J.W."/>
            <person name="Nagy L.G."/>
            <person name="Henrissat B."/>
            <person name="Grigoriev I.V."/>
            <person name="Yang Z.L."/>
            <person name="Xu J."/>
            <person name="Martin F.M."/>
        </authorList>
    </citation>
    <scope>NUCLEOTIDE SEQUENCE</scope>
    <source>
        <strain evidence="1">KUC20120723A-06</strain>
    </source>
</reference>